<organism evidence="1 2">
    <name type="scientific">Anas platyrhynchos</name>
    <name type="common">Mallard</name>
    <name type="synonym">Anas boschas</name>
    <dbReference type="NCBI Taxonomy" id="8839"/>
    <lineage>
        <taxon>Eukaryota</taxon>
        <taxon>Metazoa</taxon>
        <taxon>Chordata</taxon>
        <taxon>Craniata</taxon>
        <taxon>Vertebrata</taxon>
        <taxon>Euteleostomi</taxon>
        <taxon>Archelosauria</taxon>
        <taxon>Archosauria</taxon>
        <taxon>Dinosauria</taxon>
        <taxon>Saurischia</taxon>
        <taxon>Theropoda</taxon>
        <taxon>Coelurosauria</taxon>
        <taxon>Aves</taxon>
        <taxon>Neognathae</taxon>
        <taxon>Galloanserae</taxon>
        <taxon>Anseriformes</taxon>
        <taxon>Anatidae</taxon>
        <taxon>Anatinae</taxon>
        <taxon>Anas</taxon>
    </lineage>
</organism>
<reference evidence="2" key="1">
    <citation type="journal article" date="2013" name="Nat. Genet.">
        <title>The duck genome and transcriptome provide insight into an avian influenza virus reservoir species.</title>
        <authorList>
            <person name="Huang Y."/>
            <person name="Li Y."/>
            <person name="Burt D.W."/>
            <person name="Chen H."/>
            <person name="Zhang Y."/>
            <person name="Qian W."/>
            <person name="Kim H."/>
            <person name="Gan S."/>
            <person name="Zhao Y."/>
            <person name="Li J."/>
            <person name="Yi K."/>
            <person name="Feng H."/>
            <person name="Zhu P."/>
            <person name="Li B."/>
            <person name="Liu Q."/>
            <person name="Fairley S."/>
            <person name="Magor K.E."/>
            <person name="Du Z."/>
            <person name="Hu X."/>
            <person name="Goodman L."/>
            <person name="Tafer H."/>
            <person name="Vignal A."/>
            <person name="Lee T."/>
            <person name="Kim K.W."/>
            <person name="Sheng Z."/>
            <person name="An Y."/>
            <person name="Searle S."/>
            <person name="Herrero J."/>
            <person name="Groenen M.A."/>
            <person name="Crooijmans R.P."/>
            <person name="Faraut T."/>
            <person name="Cai Q."/>
            <person name="Webster R.G."/>
            <person name="Aldridge J.R."/>
            <person name="Warren W.C."/>
            <person name="Bartschat S."/>
            <person name="Kehr S."/>
            <person name="Marz M."/>
            <person name="Stadler P.F."/>
            <person name="Smith J."/>
            <person name="Kraus R.H."/>
            <person name="Zhao Y."/>
            <person name="Ren L."/>
            <person name="Fei J."/>
            <person name="Morisson M."/>
            <person name="Kaiser P."/>
            <person name="Griffin D.K."/>
            <person name="Rao M."/>
            <person name="Pitel F."/>
            <person name="Wang J."/>
            <person name="Li N."/>
        </authorList>
    </citation>
    <scope>NUCLEOTIDE SEQUENCE [LARGE SCALE GENOMIC DNA]</scope>
</reference>
<sequence length="135" mass="15094">MNNNLNYASGSNGAVNPLAERRPNEYSTYKADKHHSPGTVRDLGNCKDYKTKKSLTTEEQYSALQLLPRVGGSDLFQLKIIENRKRHVIKRPQPRGRLCCGCSRVRTPPCAEVPVPVRQKALQRVKPPACLLGKV</sequence>
<gene>
    <name evidence="1" type="ORF">Anapl_17034</name>
</gene>
<dbReference type="AlphaFoldDB" id="R0L0I8"/>
<accession>R0L0I8</accession>
<evidence type="ECO:0000313" key="2">
    <source>
        <dbReference type="Proteomes" id="UP000296049"/>
    </source>
</evidence>
<proteinExistence type="predicted"/>
<dbReference type="Proteomes" id="UP000296049">
    <property type="component" value="Unassembled WGS sequence"/>
</dbReference>
<dbReference type="EMBL" id="KB743371">
    <property type="protein sequence ID" value="EOA99133.1"/>
    <property type="molecule type" value="Genomic_DNA"/>
</dbReference>
<keyword evidence="2" id="KW-1185">Reference proteome</keyword>
<name>R0L0I8_ANAPL</name>
<protein>
    <submittedName>
        <fullName evidence="1">Uncharacterized protein</fullName>
    </submittedName>
</protein>
<evidence type="ECO:0000313" key="1">
    <source>
        <dbReference type="EMBL" id="EOA99133.1"/>
    </source>
</evidence>